<name>A0A6H5GHQ5_9HEMI</name>
<dbReference type="Proteomes" id="UP000479000">
    <property type="component" value="Unassembled WGS sequence"/>
</dbReference>
<keyword evidence="2" id="KW-1185">Reference proteome</keyword>
<evidence type="ECO:0000313" key="2">
    <source>
        <dbReference type="Proteomes" id="UP000479000"/>
    </source>
</evidence>
<dbReference type="EMBL" id="CADCXU010012687">
    <property type="protein sequence ID" value="CAB0002593.1"/>
    <property type="molecule type" value="Genomic_DNA"/>
</dbReference>
<protein>
    <submittedName>
        <fullName evidence="1">Uncharacterized protein</fullName>
    </submittedName>
</protein>
<gene>
    <name evidence="1" type="ORF">NTEN_LOCUS8380</name>
</gene>
<organism evidence="1 2">
    <name type="scientific">Nesidiocoris tenuis</name>
    <dbReference type="NCBI Taxonomy" id="355587"/>
    <lineage>
        <taxon>Eukaryota</taxon>
        <taxon>Metazoa</taxon>
        <taxon>Ecdysozoa</taxon>
        <taxon>Arthropoda</taxon>
        <taxon>Hexapoda</taxon>
        <taxon>Insecta</taxon>
        <taxon>Pterygota</taxon>
        <taxon>Neoptera</taxon>
        <taxon>Paraneoptera</taxon>
        <taxon>Hemiptera</taxon>
        <taxon>Heteroptera</taxon>
        <taxon>Panheteroptera</taxon>
        <taxon>Cimicomorpha</taxon>
        <taxon>Miridae</taxon>
        <taxon>Dicyphina</taxon>
        <taxon>Nesidiocoris</taxon>
    </lineage>
</organism>
<dbReference type="AlphaFoldDB" id="A0A6H5GHQ5"/>
<reference evidence="1 2" key="1">
    <citation type="submission" date="2020-02" db="EMBL/GenBank/DDBJ databases">
        <authorList>
            <person name="Ferguson B K."/>
        </authorList>
    </citation>
    <scope>NUCLEOTIDE SEQUENCE [LARGE SCALE GENOMIC DNA]</scope>
</reference>
<accession>A0A6H5GHQ5</accession>
<proteinExistence type="predicted"/>
<evidence type="ECO:0000313" key="1">
    <source>
        <dbReference type="EMBL" id="CAB0002593.1"/>
    </source>
</evidence>
<sequence>MGRNAVKPINENAQSSTQKSQLQKYGTYGFLFKFDYEFGFKLESGSQFKFDYEFGFEFKFDYEFEFKFEFGFQFKFGYEFQFKFEFGFQFKFDYEFEFKFEFGFQFHQNMIKLCHNFTFQNMEVLCVIYAPLVLKLTNDMCKGSAGASSGSLCLGMFAPVLAHFDSNQPIVVSVDSSKHAVVTMRLPTVREPMNEVLIPKLAWTEFDQKNYAKKVRTALEGLPSVAGQLEVSQRMAALIGVIRGAAALGDRTTGSVVKLEPKNPWYGRSCDMLRKRVFALLNLYRKGGGLAVKELYLKSRRRYVALTQETKTKYYRDLCQRFGTAGNSKEFWRLVNSFRPSVRGACSGLSTCQLKTHFESLLNVGAAPDIEYGPVPWLECEELDAPFRLRPQRRFEKSEGKQSPRMR</sequence>